<feature type="domain" description="Serine aminopeptidase S33" evidence="4">
    <location>
        <begin position="129"/>
        <end position="208"/>
    </location>
</feature>
<evidence type="ECO:0000259" key="3">
    <source>
        <dbReference type="Pfam" id="PF00561"/>
    </source>
</evidence>
<feature type="active site" description="Nucleophile" evidence="1">
    <location>
        <position position="82"/>
    </location>
</feature>
<feature type="domain" description="AB hydrolase-1" evidence="3">
    <location>
        <begin position="9"/>
        <end position="106"/>
    </location>
</feature>
<accession>A0A562JKG3</accession>
<sequence length="232" mass="26470">MEKNRTGCLVIHGFGGGIHEIETLAEHLKEEGYKVSCPRLKGHTGNRVHMKKATYHDWIASAETELIRLRQKTDDIVLIGFSMGGLIAVNLACKYRVRAIVTINTPIYYWELKRVAQNIAEDVKYKKSEHIRRYLSAQKASPMVSMLNFLKLLNITKTKLKKIDVPFFAIQAKDDDTVKIKSAAYIMDNISSEIKQVKYYDKGGHLILKSNTAPLIICDVENFIYSMFSNKK</sequence>
<dbReference type="RefSeq" id="WP_145078971.1">
    <property type="nucleotide sequence ID" value="NZ_VLKH01000001.1"/>
</dbReference>
<protein>
    <submittedName>
        <fullName evidence="5">Carboxylesterase</fullName>
    </submittedName>
</protein>
<dbReference type="Gene3D" id="3.40.50.1820">
    <property type="entry name" value="alpha/beta hydrolase"/>
    <property type="match status" value="1"/>
</dbReference>
<evidence type="ECO:0000256" key="2">
    <source>
        <dbReference type="PIRSR" id="PIRSR017388-2"/>
    </source>
</evidence>
<reference evidence="5 6" key="1">
    <citation type="submission" date="2019-07" db="EMBL/GenBank/DDBJ databases">
        <title>Genomic Encyclopedia of Type Strains, Phase I: the one thousand microbial genomes (KMG-I) project.</title>
        <authorList>
            <person name="Kyrpides N."/>
        </authorList>
    </citation>
    <scope>NUCLEOTIDE SEQUENCE [LARGE SCALE GENOMIC DNA]</scope>
    <source>
        <strain evidence="5 6">DSM 13558</strain>
    </source>
</reference>
<dbReference type="EMBL" id="VLKH01000001">
    <property type="protein sequence ID" value="TWH83679.1"/>
    <property type="molecule type" value="Genomic_DNA"/>
</dbReference>
<organism evidence="5 6">
    <name type="scientific">Sedimentibacter saalensis</name>
    <dbReference type="NCBI Taxonomy" id="130788"/>
    <lineage>
        <taxon>Bacteria</taxon>
        <taxon>Bacillati</taxon>
        <taxon>Bacillota</taxon>
        <taxon>Tissierellia</taxon>
        <taxon>Sedimentibacter</taxon>
    </lineage>
</organism>
<evidence type="ECO:0000259" key="4">
    <source>
        <dbReference type="Pfam" id="PF12146"/>
    </source>
</evidence>
<dbReference type="InterPro" id="IPR051044">
    <property type="entry name" value="MAG_DAG_Lipase"/>
</dbReference>
<dbReference type="PIRSF" id="PIRSF017388">
    <property type="entry name" value="Esterase_lipase"/>
    <property type="match status" value="1"/>
</dbReference>
<dbReference type="GO" id="GO:0052689">
    <property type="term" value="F:carboxylic ester hydrolase activity"/>
    <property type="evidence" value="ECO:0007669"/>
    <property type="project" value="InterPro"/>
</dbReference>
<evidence type="ECO:0000313" key="6">
    <source>
        <dbReference type="Proteomes" id="UP000315343"/>
    </source>
</evidence>
<dbReference type="Proteomes" id="UP000315343">
    <property type="component" value="Unassembled WGS sequence"/>
</dbReference>
<evidence type="ECO:0000256" key="1">
    <source>
        <dbReference type="PIRSR" id="PIRSR017388-1"/>
    </source>
</evidence>
<proteinExistence type="predicted"/>
<feature type="binding site" evidence="2">
    <location>
        <position position="14"/>
    </location>
    <ligand>
        <name>substrate</name>
    </ligand>
</feature>
<name>A0A562JKG3_9FIRM</name>
<comment type="caution">
    <text evidence="5">The sequence shown here is derived from an EMBL/GenBank/DDBJ whole genome shotgun (WGS) entry which is preliminary data.</text>
</comment>
<dbReference type="InterPro" id="IPR029058">
    <property type="entry name" value="AB_hydrolase_fold"/>
</dbReference>
<dbReference type="InterPro" id="IPR012354">
    <property type="entry name" value="Esterase_lipase"/>
</dbReference>
<dbReference type="PANTHER" id="PTHR11614">
    <property type="entry name" value="PHOSPHOLIPASE-RELATED"/>
    <property type="match status" value="1"/>
</dbReference>
<dbReference type="InterPro" id="IPR022742">
    <property type="entry name" value="Hydrolase_4"/>
</dbReference>
<evidence type="ECO:0000313" key="5">
    <source>
        <dbReference type="EMBL" id="TWH83679.1"/>
    </source>
</evidence>
<dbReference type="OrthoDB" id="9786110at2"/>
<keyword evidence="6" id="KW-1185">Reference proteome</keyword>
<feature type="active site" description="Charge relay system" evidence="1">
    <location>
        <position position="205"/>
    </location>
</feature>
<dbReference type="InterPro" id="IPR000073">
    <property type="entry name" value="AB_hydrolase_1"/>
</dbReference>
<dbReference type="Pfam" id="PF00561">
    <property type="entry name" value="Abhydrolase_1"/>
    <property type="match status" value="1"/>
</dbReference>
<feature type="binding site" evidence="2">
    <location>
        <position position="83"/>
    </location>
    <ligand>
        <name>substrate</name>
    </ligand>
</feature>
<feature type="active site" description="Charge relay system" evidence="1">
    <location>
        <position position="175"/>
    </location>
</feature>
<dbReference type="AlphaFoldDB" id="A0A562JKG3"/>
<dbReference type="SUPFAM" id="SSF53474">
    <property type="entry name" value="alpha/beta-Hydrolases"/>
    <property type="match status" value="1"/>
</dbReference>
<gene>
    <name evidence="5" type="ORF">LY60_00291</name>
</gene>
<dbReference type="Pfam" id="PF12146">
    <property type="entry name" value="Hydrolase_4"/>
    <property type="match status" value="1"/>
</dbReference>